<feature type="domain" description="HTH lysR-type" evidence="5">
    <location>
        <begin position="1"/>
        <end position="58"/>
    </location>
</feature>
<reference evidence="7" key="1">
    <citation type="journal article" date="2019" name="Int. J. Syst. Evol. Microbiol.">
        <title>The Global Catalogue of Microorganisms (GCM) 10K type strain sequencing project: providing services to taxonomists for standard genome sequencing and annotation.</title>
        <authorList>
            <consortium name="The Broad Institute Genomics Platform"/>
            <consortium name="The Broad Institute Genome Sequencing Center for Infectious Disease"/>
            <person name="Wu L."/>
            <person name="Ma J."/>
        </authorList>
    </citation>
    <scope>NUCLEOTIDE SEQUENCE [LARGE SCALE GENOMIC DNA]</scope>
    <source>
        <strain evidence="7">KCTC 12907</strain>
    </source>
</reference>
<dbReference type="PANTHER" id="PTHR30126">
    <property type="entry name" value="HTH-TYPE TRANSCRIPTIONAL REGULATOR"/>
    <property type="match status" value="1"/>
</dbReference>
<name>A0ABW2FB59_9BACL</name>
<dbReference type="EMBL" id="JBHTAI010000011">
    <property type="protein sequence ID" value="MFC7150485.1"/>
    <property type="molecule type" value="Genomic_DNA"/>
</dbReference>
<dbReference type="Gene3D" id="1.10.10.10">
    <property type="entry name" value="Winged helix-like DNA-binding domain superfamily/Winged helix DNA-binding domain"/>
    <property type="match status" value="1"/>
</dbReference>
<dbReference type="Proteomes" id="UP001596378">
    <property type="component" value="Unassembled WGS sequence"/>
</dbReference>
<dbReference type="RefSeq" id="WP_378052880.1">
    <property type="nucleotide sequence ID" value="NZ_JBHMDN010000069.1"/>
</dbReference>
<accession>A0ABW2FB59</accession>
<dbReference type="InterPro" id="IPR005119">
    <property type="entry name" value="LysR_subst-bd"/>
</dbReference>
<dbReference type="PRINTS" id="PR00039">
    <property type="entry name" value="HTHLYSR"/>
</dbReference>
<protein>
    <submittedName>
        <fullName evidence="6">LysR family transcriptional regulator</fullName>
    </submittedName>
</protein>
<dbReference type="InterPro" id="IPR000847">
    <property type="entry name" value="LysR_HTH_N"/>
</dbReference>
<dbReference type="Pfam" id="PF00126">
    <property type="entry name" value="HTH_1"/>
    <property type="match status" value="1"/>
</dbReference>
<comment type="similarity">
    <text evidence="1">Belongs to the LysR transcriptional regulatory family.</text>
</comment>
<keyword evidence="3" id="KW-0238">DNA-binding</keyword>
<dbReference type="Pfam" id="PF03466">
    <property type="entry name" value="LysR_substrate"/>
    <property type="match status" value="1"/>
</dbReference>
<keyword evidence="2" id="KW-0805">Transcription regulation</keyword>
<comment type="caution">
    <text evidence="6">The sequence shown here is derived from an EMBL/GenBank/DDBJ whole genome shotgun (WGS) entry which is preliminary data.</text>
</comment>
<dbReference type="SUPFAM" id="SSF46785">
    <property type="entry name" value="Winged helix' DNA-binding domain"/>
    <property type="match status" value="1"/>
</dbReference>
<evidence type="ECO:0000256" key="1">
    <source>
        <dbReference type="ARBA" id="ARBA00009437"/>
    </source>
</evidence>
<sequence>MNLELIQTFLAVHRAGSFQKAAEQLFLPQPTVSHRMNQLEKAVGKPLIARRKSGNQLTLEGRAFYPYALQLLEVLEQGKAAVEKASREEQFRLELGCTNSLSNLFLYQKLQNFIALFPQTNIKVHSYSTTEVILAIRRGMFNLGVIRYSMEDTELSFKLMNSEHIYFIVSNRHPWASRDSVTLQDIARHQLVLYQEGKQYRETIAFVFEKMNLSLNAKYEMNNLELIKQMVAGGYGATLFAPSYMGNEVLDGTLVALPIENNPFPMRQTFLIYNKEKLNPVDQMFYDYLFASPAL</sequence>
<evidence type="ECO:0000313" key="7">
    <source>
        <dbReference type="Proteomes" id="UP001596378"/>
    </source>
</evidence>
<evidence type="ECO:0000256" key="4">
    <source>
        <dbReference type="ARBA" id="ARBA00023163"/>
    </source>
</evidence>
<dbReference type="PANTHER" id="PTHR30126:SF40">
    <property type="entry name" value="HTH-TYPE TRANSCRIPTIONAL REGULATOR GLTR"/>
    <property type="match status" value="1"/>
</dbReference>
<keyword evidence="7" id="KW-1185">Reference proteome</keyword>
<dbReference type="CDD" id="cd05466">
    <property type="entry name" value="PBP2_LTTR_substrate"/>
    <property type="match status" value="1"/>
</dbReference>
<organism evidence="6 7">
    <name type="scientific">Cohnella cellulosilytica</name>
    <dbReference type="NCBI Taxonomy" id="986710"/>
    <lineage>
        <taxon>Bacteria</taxon>
        <taxon>Bacillati</taxon>
        <taxon>Bacillota</taxon>
        <taxon>Bacilli</taxon>
        <taxon>Bacillales</taxon>
        <taxon>Paenibacillaceae</taxon>
        <taxon>Cohnella</taxon>
    </lineage>
</organism>
<dbReference type="InterPro" id="IPR036388">
    <property type="entry name" value="WH-like_DNA-bd_sf"/>
</dbReference>
<gene>
    <name evidence="6" type="ORF">ACFQMJ_18290</name>
</gene>
<proteinExistence type="inferred from homology"/>
<evidence type="ECO:0000256" key="3">
    <source>
        <dbReference type="ARBA" id="ARBA00023125"/>
    </source>
</evidence>
<dbReference type="Gene3D" id="3.40.190.290">
    <property type="match status" value="1"/>
</dbReference>
<evidence type="ECO:0000259" key="5">
    <source>
        <dbReference type="PROSITE" id="PS50931"/>
    </source>
</evidence>
<dbReference type="InterPro" id="IPR036390">
    <property type="entry name" value="WH_DNA-bd_sf"/>
</dbReference>
<dbReference type="PROSITE" id="PS50931">
    <property type="entry name" value="HTH_LYSR"/>
    <property type="match status" value="1"/>
</dbReference>
<evidence type="ECO:0000313" key="6">
    <source>
        <dbReference type="EMBL" id="MFC7150485.1"/>
    </source>
</evidence>
<evidence type="ECO:0000256" key="2">
    <source>
        <dbReference type="ARBA" id="ARBA00023015"/>
    </source>
</evidence>
<keyword evidence="4" id="KW-0804">Transcription</keyword>
<dbReference type="SUPFAM" id="SSF53850">
    <property type="entry name" value="Periplasmic binding protein-like II"/>
    <property type="match status" value="1"/>
</dbReference>